<dbReference type="SUPFAM" id="SSF52440">
    <property type="entry name" value="PreATP-grasp domain"/>
    <property type="match status" value="1"/>
</dbReference>
<evidence type="ECO:0000313" key="10">
    <source>
        <dbReference type="EMBL" id="GAA3383081.1"/>
    </source>
</evidence>
<comment type="function">
    <text evidence="1">This protein is a component of the acetyl coenzyme A carboxylase complex; first, biotin carboxylase catalyzes the carboxylation of the carrier protein and then the transcarboxylase transfers the carboxyl group to form malonyl-CoA.</text>
</comment>
<protein>
    <recommendedName>
        <fullName evidence="2">biotin carboxylase</fullName>
        <ecNumber evidence="2">6.3.4.14</ecNumber>
    </recommendedName>
</protein>
<dbReference type="NCBIfam" id="NF006367">
    <property type="entry name" value="PRK08591.1"/>
    <property type="match status" value="1"/>
</dbReference>
<dbReference type="SUPFAM" id="SSF56059">
    <property type="entry name" value="Glutathione synthetase ATP-binding domain-like"/>
    <property type="match status" value="1"/>
</dbReference>
<dbReference type="PROSITE" id="PS00867">
    <property type="entry name" value="CPSASE_2"/>
    <property type="match status" value="1"/>
</dbReference>
<evidence type="ECO:0000256" key="5">
    <source>
        <dbReference type="ARBA" id="ARBA00022840"/>
    </source>
</evidence>
<dbReference type="Pfam" id="PF02786">
    <property type="entry name" value="CPSase_L_D2"/>
    <property type="match status" value="1"/>
</dbReference>
<evidence type="ECO:0000256" key="1">
    <source>
        <dbReference type="ARBA" id="ARBA00003761"/>
    </source>
</evidence>
<dbReference type="EMBL" id="BAAAYN010000004">
    <property type="protein sequence ID" value="GAA3383081.1"/>
    <property type="molecule type" value="Genomic_DNA"/>
</dbReference>
<organism evidence="10 11">
    <name type="scientific">Cryptosporangium minutisporangium</name>
    <dbReference type="NCBI Taxonomy" id="113569"/>
    <lineage>
        <taxon>Bacteria</taxon>
        <taxon>Bacillati</taxon>
        <taxon>Actinomycetota</taxon>
        <taxon>Actinomycetes</taxon>
        <taxon>Cryptosporangiales</taxon>
        <taxon>Cryptosporangiaceae</taxon>
        <taxon>Cryptosporangium</taxon>
    </lineage>
</organism>
<dbReference type="SMART" id="SM00878">
    <property type="entry name" value="Biotin_carb_C"/>
    <property type="match status" value="1"/>
</dbReference>
<dbReference type="InterPro" id="IPR016185">
    <property type="entry name" value="PreATP-grasp_dom_sf"/>
</dbReference>
<dbReference type="Proteomes" id="UP001501676">
    <property type="component" value="Unassembled WGS sequence"/>
</dbReference>
<accession>A0ABP6SRM0</accession>
<dbReference type="Pfam" id="PF02785">
    <property type="entry name" value="Biotin_carb_C"/>
    <property type="match status" value="1"/>
</dbReference>
<dbReference type="SUPFAM" id="SSF51246">
    <property type="entry name" value="Rudiment single hybrid motif"/>
    <property type="match status" value="1"/>
</dbReference>
<dbReference type="Gene3D" id="3.30.470.20">
    <property type="entry name" value="ATP-grasp fold, B domain"/>
    <property type="match status" value="1"/>
</dbReference>
<dbReference type="PANTHER" id="PTHR48095">
    <property type="entry name" value="PYRUVATE CARBOXYLASE SUBUNIT A"/>
    <property type="match status" value="1"/>
</dbReference>
<keyword evidence="5 7" id="KW-0067">ATP-binding</keyword>
<keyword evidence="11" id="KW-1185">Reference proteome</keyword>
<dbReference type="InterPro" id="IPR005481">
    <property type="entry name" value="BC-like_N"/>
</dbReference>
<evidence type="ECO:0000256" key="2">
    <source>
        <dbReference type="ARBA" id="ARBA00013263"/>
    </source>
</evidence>
<keyword evidence="4 7" id="KW-0547">Nucleotide-binding</keyword>
<reference evidence="11" key="1">
    <citation type="journal article" date="2019" name="Int. J. Syst. Evol. Microbiol.">
        <title>The Global Catalogue of Microorganisms (GCM) 10K type strain sequencing project: providing services to taxonomists for standard genome sequencing and annotation.</title>
        <authorList>
            <consortium name="The Broad Institute Genomics Platform"/>
            <consortium name="The Broad Institute Genome Sequencing Center for Infectious Disease"/>
            <person name="Wu L."/>
            <person name="Ma J."/>
        </authorList>
    </citation>
    <scope>NUCLEOTIDE SEQUENCE [LARGE SCALE GENOMIC DNA]</scope>
    <source>
        <strain evidence="11">JCM 9458</strain>
    </source>
</reference>
<sequence length="470" mass="50090">MTLSGPRPIGTVLIANRGEIALRIARTCRELGIRTVAVYSTVDRDSAVVEYADAAVAIGPGPARQSYLYAPSILEAAVAHGVDAIHPGYGFLSEDPDFAQACAELGIGFVGPSPSVMHALGDKAEARALMVAAGLPVLPGSDGAVRTASDAQRVADRIGYPLVIKAVAGGGGRGIAVVHHAADLIETFRRTSAFARQVFGNGAVYLERFVSSARHVEVQLLCDEHGTAVHLGERDCSLQRRNQKLVEESPAPALPEEVRAAVGEYAVRAARHLGYVGAGTMELLVGPAGDVTFMEINARIQVEHPVTEVCTGVDLVREQLRIAAGLTLPFTQDDIEPRGAAIECRVNAEDTEAGFRPTPGLLERFRPPSGPGIRVDSGFREGDRVPPTYDSLIAKLIVWAPDREQAIARTERALAEFVVEGPGVRTTIPLLRRLVTHPSFVAATHSTRFVDEYMAGREPTVWAAESAPVA</sequence>
<dbReference type="InterPro" id="IPR011054">
    <property type="entry name" value="Rudment_hybrid_motif"/>
</dbReference>
<proteinExistence type="predicted"/>
<feature type="domain" description="ATP-grasp" evidence="8">
    <location>
        <begin position="127"/>
        <end position="324"/>
    </location>
</feature>
<feature type="domain" description="Biotin carboxylation" evidence="9">
    <location>
        <begin position="8"/>
        <end position="455"/>
    </location>
</feature>
<dbReference type="InterPro" id="IPR011761">
    <property type="entry name" value="ATP-grasp"/>
</dbReference>
<evidence type="ECO:0000313" key="11">
    <source>
        <dbReference type="Proteomes" id="UP001501676"/>
    </source>
</evidence>
<keyword evidence="3" id="KW-0436">Ligase</keyword>
<evidence type="ECO:0000259" key="9">
    <source>
        <dbReference type="PROSITE" id="PS50979"/>
    </source>
</evidence>
<dbReference type="EC" id="6.3.4.14" evidence="2"/>
<evidence type="ECO:0000259" key="8">
    <source>
        <dbReference type="PROSITE" id="PS50975"/>
    </source>
</evidence>
<evidence type="ECO:0000256" key="3">
    <source>
        <dbReference type="ARBA" id="ARBA00022598"/>
    </source>
</evidence>
<evidence type="ECO:0000256" key="4">
    <source>
        <dbReference type="ARBA" id="ARBA00022741"/>
    </source>
</evidence>
<dbReference type="RefSeq" id="WP_345726522.1">
    <property type="nucleotide sequence ID" value="NZ_BAAAYN010000004.1"/>
</dbReference>
<evidence type="ECO:0000256" key="7">
    <source>
        <dbReference type="PROSITE-ProRule" id="PRU00409"/>
    </source>
</evidence>
<dbReference type="InterPro" id="IPR011764">
    <property type="entry name" value="Biotin_carboxylation_dom"/>
</dbReference>
<dbReference type="PROSITE" id="PS50975">
    <property type="entry name" value="ATP_GRASP"/>
    <property type="match status" value="1"/>
</dbReference>
<comment type="catalytic activity">
    <reaction evidence="6">
        <text>N(6)-biotinyl-L-lysyl-[protein] + hydrogencarbonate + ATP = N(6)-carboxybiotinyl-L-lysyl-[protein] + ADP + phosphate + H(+)</text>
        <dbReference type="Rhea" id="RHEA:13501"/>
        <dbReference type="Rhea" id="RHEA-COMP:10505"/>
        <dbReference type="Rhea" id="RHEA-COMP:10506"/>
        <dbReference type="ChEBI" id="CHEBI:15378"/>
        <dbReference type="ChEBI" id="CHEBI:17544"/>
        <dbReference type="ChEBI" id="CHEBI:30616"/>
        <dbReference type="ChEBI" id="CHEBI:43474"/>
        <dbReference type="ChEBI" id="CHEBI:83144"/>
        <dbReference type="ChEBI" id="CHEBI:83145"/>
        <dbReference type="ChEBI" id="CHEBI:456216"/>
        <dbReference type="EC" id="6.3.4.14"/>
    </reaction>
</comment>
<dbReference type="PROSITE" id="PS50979">
    <property type="entry name" value="BC"/>
    <property type="match status" value="1"/>
</dbReference>
<name>A0ABP6SRM0_9ACTN</name>
<dbReference type="InterPro" id="IPR005482">
    <property type="entry name" value="Biotin_COase_C"/>
</dbReference>
<evidence type="ECO:0000256" key="6">
    <source>
        <dbReference type="ARBA" id="ARBA00048600"/>
    </source>
</evidence>
<dbReference type="Pfam" id="PF00289">
    <property type="entry name" value="Biotin_carb_N"/>
    <property type="match status" value="1"/>
</dbReference>
<dbReference type="InterPro" id="IPR005479">
    <property type="entry name" value="CPAse_ATP-bd"/>
</dbReference>
<dbReference type="PANTHER" id="PTHR48095:SF2">
    <property type="entry name" value="BIOTIN CARBOXYLASE, CHLOROPLASTIC"/>
    <property type="match status" value="1"/>
</dbReference>
<comment type="caution">
    <text evidence="10">The sequence shown here is derived from an EMBL/GenBank/DDBJ whole genome shotgun (WGS) entry which is preliminary data.</text>
</comment>
<dbReference type="InterPro" id="IPR051602">
    <property type="entry name" value="ACC_Biotin_Carboxylase"/>
</dbReference>
<gene>
    <name evidence="10" type="primary">accC</name>
    <name evidence="10" type="ORF">GCM10020369_07590</name>
</gene>